<comment type="caution">
    <text evidence="1">The sequence shown here is derived from an EMBL/GenBank/DDBJ whole genome shotgun (WGS) entry which is preliminary data.</text>
</comment>
<dbReference type="EMBL" id="JAIMFO010000004">
    <property type="protein sequence ID" value="MBY4796897.1"/>
    <property type="molecule type" value="Genomic_DNA"/>
</dbReference>
<sequence length="79" mass="8776">MVTHIGGLDAAAETTLNLPNIPGGKKLIYTHINMPLTALDELRSQADTDERFAGLADIVEVNRGLWCPEAERYLLKRWA</sequence>
<evidence type="ECO:0000313" key="1">
    <source>
        <dbReference type="EMBL" id="MBY4796897.1"/>
    </source>
</evidence>
<keyword evidence="2" id="KW-1185">Reference proteome</keyword>
<name>A0ABS7MI24_9ACTN</name>
<evidence type="ECO:0008006" key="3">
    <source>
        <dbReference type="Google" id="ProtNLM"/>
    </source>
</evidence>
<gene>
    <name evidence="1" type="ORF">K6V98_00755</name>
</gene>
<organism evidence="1 2">
    <name type="scientific">Collinsella ureilytica</name>
    <dbReference type="NCBI Taxonomy" id="2869515"/>
    <lineage>
        <taxon>Bacteria</taxon>
        <taxon>Bacillati</taxon>
        <taxon>Actinomycetota</taxon>
        <taxon>Coriobacteriia</taxon>
        <taxon>Coriobacteriales</taxon>
        <taxon>Coriobacteriaceae</taxon>
        <taxon>Collinsella</taxon>
    </lineage>
</organism>
<evidence type="ECO:0000313" key="2">
    <source>
        <dbReference type="Proteomes" id="UP000700908"/>
    </source>
</evidence>
<dbReference type="Proteomes" id="UP000700908">
    <property type="component" value="Unassembled WGS sequence"/>
</dbReference>
<reference evidence="1 2" key="1">
    <citation type="submission" date="2021-08" db="EMBL/GenBank/DDBJ databases">
        <title>Collinsella faecalis sp. nov. isolated from swine faeces.</title>
        <authorList>
            <person name="Oh B.S."/>
            <person name="Lee J.H."/>
        </authorList>
    </citation>
    <scope>NUCLEOTIDE SEQUENCE [LARGE SCALE GENOMIC DNA]</scope>
    <source>
        <strain evidence="1 2">AGMB00827</strain>
    </source>
</reference>
<accession>A0ABS7MI24</accession>
<dbReference type="RefSeq" id="WP_222198620.1">
    <property type="nucleotide sequence ID" value="NZ_JAIMFO010000004.1"/>
</dbReference>
<proteinExistence type="predicted"/>
<protein>
    <recommendedName>
        <fullName evidence="3">L-sorbose 1-phosphate reductase</fullName>
    </recommendedName>
</protein>